<proteinExistence type="predicted"/>
<gene>
    <name evidence="1" type="ORF">METZ01_LOCUS209740</name>
</gene>
<dbReference type="AlphaFoldDB" id="A0A382F1K7"/>
<reference evidence="1" key="1">
    <citation type="submission" date="2018-05" db="EMBL/GenBank/DDBJ databases">
        <authorList>
            <person name="Lanie J.A."/>
            <person name="Ng W.-L."/>
            <person name="Kazmierczak K.M."/>
            <person name="Andrzejewski T.M."/>
            <person name="Davidsen T.M."/>
            <person name="Wayne K.J."/>
            <person name="Tettelin H."/>
            <person name="Glass J.I."/>
            <person name="Rusch D."/>
            <person name="Podicherti R."/>
            <person name="Tsui H.-C.T."/>
            <person name="Winkler M.E."/>
        </authorList>
    </citation>
    <scope>NUCLEOTIDE SEQUENCE</scope>
</reference>
<protein>
    <submittedName>
        <fullName evidence="1">Uncharacterized protein</fullName>
    </submittedName>
</protein>
<dbReference type="EMBL" id="UINC01047518">
    <property type="protein sequence ID" value="SVB56886.1"/>
    <property type="molecule type" value="Genomic_DNA"/>
</dbReference>
<sequence>MVTSKTTKAPAGQADALQGVQGYLVQIGDAKGSILGGRPKSG</sequence>
<name>A0A382F1K7_9ZZZZ</name>
<feature type="non-terminal residue" evidence="1">
    <location>
        <position position="42"/>
    </location>
</feature>
<evidence type="ECO:0000313" key="1">
    <source>
        <dbReference type="EMBL" id="SVB56886.1"/>
    </source>
</evidence>
<accession>A0A382F1K7</accession>
<organism evidence="1">
    <name type="scientific">marine metagenome</name>
    <dbReference type="NCBI Taxonomy" id="408172"/>
    <lineage>
        <taxon>unclassified sequences</taxon>
        <taxon>metagenomes</taxon>
        <taxon>ecological metagenomes</taxon>
    </lineage>
</organism>